<evidence type="ECO:0000313" key="1">
    <source>
        <dbReference type="EMBL" id="GLG89137.1"/>
    </source>
</evidence>
<dbReference type="RefSeq" id="WP_204864555.1">
    <property type="nucleotide sequence ID" value="NZ_BSCH01000003.1"/>
</dbReference>
<dbReference type="AlphaFoldDB" id="A0A9W6FGK6"/>
<reference evidence="1" key="2">
    <citation type="submission" date="2022-11" db="EMBL/GenBank/DDBJ databases">
        <title>Draft genome sequence of Sellimonas catena strain 18CBH55.</title>
        <authorList>
            <person name="Hisatomi A."/>
            <person name="Ohkuma M."/>
            <person name="Sakamoto M."/>
        </authorList>
    </citation>
    <scope>NUCLEOTIDE SEQUENCE</scope>
    <source>
        <strain evidence="1">18CBH55</strain>
    </source>
</reference>
<reference evidence="1" key="1">
    <citation type="submission" date="2022-11" db="EMBL/GenBank/DDBJ databases">
        <title>Draft genome sequence of Sellimonas catena strain 18CBH55.</title>
        <authorList>
            <person name="Atsushi H."/>
            <person name="Moriya O."/>
            <person name="Mitsuo S."/>
        </authorList>
    </citation>
    <scope>NUCLEOTIDE SEQUENCE</scope>
    <source>
        <strain evidence="1">18CBH55</strain>
    </source>
</reference>
<evidence type="ECO:0000313" key="2">
    <source>
        <dbReference type="Proteomes" id="UP001145094"/>
    </source>
</evidence>
<reference evidence="1" key="3">
    <citation type="journal article" date="2023" name="Int. J. Syst. Evol. Microbiol.">
        <title>Sellimonas catena sp. nov., isolated from human faeces.</title>
        <authorList>
            <person name="Hisatomi A."/>
            <person name="Ohkuma M."/>
            <person name="Sakamoto M."/>
        </authorList>
    </citation>
    <scope>NUCLEOTIDE SEQUENCE</scope>
    <source>
        <strain evidence="1">18CBH55</strain>
    </source>
</reference>
<dbReference type="Proteomes" id="UP001145094">
    <property type="component" value="Unassembled WGS sequence"/>
</dbReference>
<gene>
    <name evidence="1" type="ORF">Selli2_05640</name>
</gene>
<protein>
    <submittedName>
        <fullName evidence="1">Uncharacterized protein</fullName>
    </submittedName>
</protein>
<name>A0A9W6FGK6_9FIRM</name>
<sequence length="90" mass="10593">MIIEIPDNIFENELRDAFGNMPPTKNKNPDCRKKSSPVLQHVAFMTCNSNRMMVMMVMIYKTILRELKRRKIIVYNADHDTWQGVDYNGD</sequence>
<dbReference type="EMBL" id="BSCH01000003">
    <property type="protein sequence ID" value="GLG89137.1"/>
    <property type="molecule type" value="Genomic_DNA"/>
</dbReference>
<comment type="caution">
    <text evidence="1">The sequence shown here is derived from an EMBL/GenBank/DDBJ whole genome shotgun (WGS) entry which is preliminary data.</text>
</comment>
<organism evidence="1 2">
    <name type="scientific">Sellimonas catena</name>
    <dbReference type="NCBI Taxonomy" id="2994035"/>
    <lineage>
        <taxon>Bacteria</taxon>
        <taxon>Bacillati</taxon>
        <taxon>Bacillota</taxon>
        <taxon>Clostridia</taxon>
        <taxon>Lachnospirales</taxon>
        <taxon>Lachnospiraceae</taxon>
        <taxon>Sellimonas</taxon>
    </lineage>
</organism>
<accession>A0A9W6FGK6</accession>
<proteinExistence type="predicted"/>